<reference evidence="2 3" key="1">
    <citation type="submission" date="2023-08" db="EMBL/GenBank/DDBJ databases">
        <authorList>
            <person name="Girao M."/>
            <person name="Carvalho M.F."/>
        </authorList>
    </citation>
    <scope>NUCLEOTIDE SEQUENCE [LARGE SCALE GENOMIC DNA]</scope>
    <source>
        <strain evidence="2 3">CT-R113</strain>
    </source>
</reference>
<dbReference type="InterPro" id="IPR052898">
    <property type="entry name" value="ACAD10-like"/>
</dbReference>
<dbReference type="InterPro" id="IPR023198">
    <property type="entry name" value="PGP-like_dom2"/>
</dbReference>
<feature type="region of interest" description="Disordered" evidence="1">
    <location>
        <begin position="212"/>
        <end position="231"/>
    </location>
</feature>
<gene>
    <name evidence="2" type="ORF">Q8791_15910</name>
</gene>
<dbReference type="NCBIfam" id="TIGR01509">
    <property type="entry name" value="HAD-SF-IA-v3"/>
    <property type="match status" value="1"/>
</dbReference>
<dbReference type="SUPFAM" id="SSF56784">
    <property type="entry name" value="HAD-like"/>
    <property type="match status" value="1"/>
</dbReference>
<comment type="caution">
    <text evidence="2">The sequence shown here is derived from an EMBL/GenBank/DDBJ whole genome shotgun (WGS) entry which is preliminary data.</text>
</comment>
<dbReference type="Gene3D" id="1.10.150.240">
    <property type="entry name" value="Putative phosphatase, domain 2"/>
    <property type="match status" value="1"/>
</dbReference>
<dbReference type="Proteomes" id="UP001356095">
    <property type="component" value="Unassembled WGS sequence"/>
</dbReference>
<evidence type="ECO:0000256" key="1">
    <source>
        <dbReference type="SAM" id="MobiDB-lite"/>
    </source>
</evidence>
<accession>A0ABU7K8Z4</accession>
<dbReference type="CDD" id="cd02603">
    <property type="entry name" value="HAD_sEH-N_like"/>
    <property type="match status" value="1"/>
</dbReference>
<dbReference type="RefSeq" id="WP_330092484.1">
    <property type="nucleotide sequence ID" value="NZ_JAUZMY010000014.1"/>
</dbReference>
<dbReference type="PRINTS" id="PR00413">
    <property type="entry name" value="HADHALOGNASE"/>
</dbReference>
<dbReference type="EMBL" id="JAUZMY010000014">
    <property type="protein sequence ID" value="MEE2038710.1"/>
    <property type="molecule type" value="Genomic_DNA"/>
</dbReference>
<dbReference type="Pfam" id="PF00702">
    <property type="entry name" value="Hydrolase"/>
    <property type="match status" value="1"/>
</dbReference>
<dbReference type="Gene3D" id="3.40.50.1000">
    <property type="entry name" value="HAD superfamily/HAD-like"/>
    <property type="match status" value="1"/>
</dbReference>
<evidence type="ECO:0000313" key="2">
    <source>
        <dbReference type="EMBL" id="MEE2038710.1"/>
    </source>
</evidence>
<dbReference type="InterPro" id="IPR023214">
    <property type="entry name" value="HAD_sf"/>
</dbReference>
<dbReference type="InterPro" id="IPR036412">
    <property type="entry name" value="HAD-like_sf"/>
</dbReference>
<dbReference type="InterPro" id="IPR006439">
    <property type="entry name" value="HAD-SF_hydro_IA"/>
</dbReference>
<name>A0ABU7K8Z4_9ACTN</name>
<proteinExistence type="predicted"/>
<sequence length="231" mass="25533">MDSRTNGTRRGVISDWGGVLTPPLVEGIQAWLRADRIDIEHYYEVMRPYFDGSLADANPVHALERGEVDTREFERVIAALLRSTHGGPVVAEGLIHRMFSNFDPVHAMYETLRGARDGGAGTALLSNSWGNGYPREHFESTFDAVVISGEVGMRKPEHRIYLHTCDLLGLRPEDCVFIDDLEHNVRTAEELGMTGILHTDVAATQRALDRFLAPEGGGTPPEADRRGRAVA</sequence>
<feature type="compositionally biased region" description="Basic and acidic residues" evidence="1">
    <location>
        <begin position="222"/>
        <end position="231"/>
    </location>
</feature>
<protein>
    <submittedName>
        <fullName evidence="2">HAD family phosphatase</fullName>
    </submittedName>
</protein>
<dbReference type="PANTHER" id="PTHR47829:SF1">
    <property type="entry name" value="HAD FAMILY PHOSPHATASE"/>
    <property type="match status" value="1"/>
</dbReference>
<dbReference type="PANTHER" id="PTHR47829">
    <property type="entry name" value="HYDROLASE, PUTATIVE (AFU_ORTHOLOGUE AFUA_1G12880)-RELATED"/>
    <property type="match status" value="1"/>
</dbReference>
<organism evidence="2 3">
    <name type="scientific">Nocardiopsis codii</name>
    <dbReference type="NCBI Taxonomy" id="3065942"/>
    <lineage>
        <taxon>Bacteria</taxon>
        <taxon>Bacillati</taxon>
        <taxon>Actinomycetota</taxon>
        <taxon>Actinomycetes</taxon>
        <taxon>Streptosporangiales</taxon>
        <taxon>Nocardiopsidaceae</taxon>
        <taxon>Nocardiopsis</taxon>
    </lineage>
</organism>
<evidence type="ECO:0000313" key="3">
    <source>
        <dbReference type="Proteomes" id="UP001356095"/>
    </source>
</evidence>
<keyword evidence="3" id="KW-1185">Reference proteome</keyword>